<dbReference type="InterPro" id="IPR003680">
    <property type="entry name" value="Flavodoxin_fold"/>
</dbReference>
<accession>A0ABN3JWU6</accession>
<evidence type="ECO:0000256" key="3">
    <source>
        <dbReference type="SAM" id="MobiDB-lite"/>
    </source>
</evidence>
<keyword evidence="6" id="KW-1185">Reference proteome</keyword>
<feature type="domain" description="Flavodoxin-like fold" evidence="4">
    <location>
        <begin position="1"/>
        <end position="195"/>
    </location>
</feature>
<proteinExistence type="inferred from homology"/>
<evidence type="ECO:0000313" key="5">
    <source>
        <dbReference type="EMBL" id="GAA2439917.1"/>
    </source>
</evidence>
<dbReference type="PANTHER" id="PTHR10204:SF34">
    <property type="entry name" value="NAD(P)H DEHYDROGENASE [QUINONE] 1 ISOFORM 1"/>
    <property type="match status" value="1"/>
</dbReference>
<dbReference type="Gene3D" id="3.40.50.360">
    <property type="match status" value="1"/>
</dbReference>
<dbReference type="SUPFAM" id="SSF52218">
    <property type="entry name" value="Flavoproteins"/>
    <property type="match status" value="1"/>
</dbReference>
<dbReference type="Pfam" id="PF02525">
    <property type="entry name" value="Flavodoxin_2"/>
    <property type="match status" value="1"/>
</dbReference>
<evidence type="ECO:0000256" key="1">
    <source>
        <dbReference type="ARBA" id="ARBA00006252"/>
    </source>
</evidence>
<dbReference type="InterPro" id="IPR051545">
    <property type="entry name" value="NAD(P)H_dehydrogenase_qn"/>
</dbReference>
<comment type="caution">
    <text evidence="5">The sequence shown here is derived from an EMBL/GenBank/DDBJ whole genome shotgun (WGS) entry which is preliminary data.</text>
</comment>
<name>A0ABN3JWU6_9ACTN</name>
<keyword evidence="2" id="KW-0560">Oxidoreductase</keyword>
<dbReference type="Proteomes" id="UP001501231">
    <property type="component" value="Unassembled WGS sequence"/>
</dbReference>
<comment type="similarity">
    <text evidence="1">Belongs to the NAD(P)H dehydrogenase (quinone) family.</text>
</comment>
<protein>
    <submittedName>
        <fullName evidence="5">NAD(P)H-dependent oxidoreductase</fullName>
    </submittedName>
</protein>
<sequence length="305" mass="33330">MNVLWVFAHPEPRSLNGALRDQGLRTLRELGHQVRQSDLYVMDWNPVVDAADFGHDPGRRLLVGAESEHAHAAGTLSADIRAEQDKLAWADTVVLQFPLWWHGMPAILKGWFDRVFVQGFAFGVTDEQGRTLRYGAGNLAGKRALVVVTAGARSTGLAARGIHGDMEELLFPLLHGTLWYTGMSVLPPLTVPGADRLTGDGFPHWAARLSRRLRGLDTDAPIPYRRELGGDYDDDLLLRPDLAPGGTGLTIHDRRSHHRPARPDRQAPAAHCASGAGQATPGRSPDHDDSRQRMAGRGAGEEPRA</sequence>
<evidence type="ECO:0000313" key="6">
    <source>
        <dbReference type="Proteomes" id="UP001501231"/>
    </source>
</evidence>
<evidence type="ECO:0000256" key="2">
    <source>
        <dbReference type="ARBA" id="ARBA00023002"/>
    </source>
</evidence>
<dbReference type="InterPro" id="IPR029039">
    <property type="entry name" value="Flavoprotein-like_sf"/>
</dbReference>
<dbReference type="PANTHER" id="PTHR10204">
    <property type="entry name" value="NAD P H OXIDOREDUCTASE-RELATED"/>
    <property type="match status" value="1"/>
</dbReference>
<reference evidence="5 6" key="1">
    <citation type="journal article" date="2019" name="Int. J. Syst. Evol. Microbiol.">
        <title>The Global Catalogue of Microorganisms (GCM) 10K type strain sequencing project: providing services to taxonomists for standard genome sequencing and annotation.</title>
        <authorList>
            <consortium name="The Broad Institute Genomics Platform"/>
            <consortium name="The Broad Institute Genome Sequencing Center for Infectious Disease"/>
            <person name="Wu L."/>
            <person name="Ma J."/>
        </authorList>
    </citation>
    <scope>NUCLEOTIDE SEQUENCE [LARGE SCALE GENOMIC DNA]</scope>
    <source>
        <strain evidence="5 6">JCM 3325</strain>
    </source>
</reference>
<organism evidence="5 6">
    <name type="scientific">Actinomadura vinacea</name>
    <dbReference type="NCBI Taxonomy" id="115336"/>
    <lineage>
        <taxon>Bacteria</taxon>
        <taxon>Bacillati</taxon>
        <taxon>Actinomycetota</taxon>
        <taxon>Actinomycetes</taxon>
        <taxon>Streptosporangiales</taxon>
        <taxon>Thermomonosporaceae</taxon>
        <taxon>Actinomadura</taxon>
    </lineage>
</organism>
<feature type="region of interest" description="Disordered" evidence="3">
    <location>
        <begin position="246"/>
        <end position="305"/>
    </location>
</feature>
<evidence type="ECO:0000259" key="4">
    <source>
        <dbReference type="Pfam" id="PF02525"/>
    </source>
</evidence>
<gene>
    <name evidence="5" type="ORF">GCM10010191_64130</name>
</gene>
<dbReference type="EMBL" id="BAAARW010000024">
    <property type="protein sequence ID" value="GAA2439917.1"/>
    <property type="molecule type" value="Genomic_DNA"/>
</dbReference>